<proteinExistence type="inferred from homology"/>
<keyword evidence="8" id="KW-1185">Reference proteome</keyword>
<dbReference type="RefSeq" id="WP_027412384.1">
    <property type="nucleotide sequence ID" value="NZ_BMWS01000017.1"/>
</dbReference>
<feature type="chain" id="PRO_5037530375" description="Aminopeptidase" evidence="6">
    <location>
        <begin position="21"/>
        <end position="370"/>
    </location>
</feature>
<accession>A0A918JVZ6</accession>
<dbReference type="Gene3D" id="3.90.70.10">
    <property type="entry name" value="Cysteine proteinases"/>
    <property type="match status" value="1"/>
</dbReference>
<name>A0A918JVZ6_9FLAO</name>
<feature type="active site" evidence="5">
    <location>
        <position position="49"/>
    </location>
</feature>
<evidence type="ECO:0000256" key="2">
    <source>
        <dbReference type="ARBA" id="ARBA00022801"/>
    </source>
</evidence>
<keyword evidence="4 7" id="KW-0031">Aminopeptidase</keyword>
<evidence type="ECO:0000256" key="3">
    <source>
        <dbReference type="ARBA" id="ARBA00022807"/>
    </source>
</evidence>
<dbReference type="PANTHER" id="PTHR10363">
    <property type="entry name" value="BLEOMYCIN HYDROLASE"/>
    <property type="match status" value="1"/>
</dbReference>
<dbReference type="PROSITE" id="PS00139">
    <property type="entry name" value="THIOL_PROTEASE_CYS"/>
    <property type="match status" value="1"/>
</dbReference>
<gene>
    <name evidence="7" type="primary">pepC</name>
    <name evidence="7" type="ORF">GCM10007384_25560</name>
</gene>
<dbReference type="GO" id="GO:0009636">
    <property type="term" value="P:response to toxic substance"/>
    <property type="evidence" value="ECO:0007669"/>
    <property type="project" value="TreeGrafter"/>
</dbReference>
<feature type="active site" evidence="5">
    <location>
        <position position="329"/>
    </location>
</feature>
<keyword evidence="3 4" id="KW-0788">Thiol protease</keyword>
<reference evidence="7 8" key="1">
    <citation type="journal article" date="2014" name="Int. J. Syst. Evol. Microbiol.">
        <title>Complete genome sequence of Corynebacterium casei LMG S-19264T (=DSM 44701T), isolated from a smear-ripened cheese.</title>
        <authorList>
            <consortium name="US DOE Joint Genome Institute (JGI-PGF)"/>
            <person name="Walter F."/>
            <person name="Albersmeier A."/>
            <person name="Kalinowski J."/>
            <person name="Ruckert C."/>
        </authorList>
    </citation>
    <scope>NUCLEOTIDE SEQUENCE [LARGE SCALE GENOMIC DNA]</scope>
    <source>
        <strain evidence="7 8">KCTC 12285</strain>
    </source>
</reference>
<dbReference type="GO" id="GO:0005737">
    <property type="term" value="C:cytoplasm"/>
    <property type="evidence" value="ECO:0007669"/>
    <property type="project" value="TreeGrafter"/>
</dbReference>
<evidence type="ECO:0000256" key="5">
    <source>
        <dbReference type="PIRSR" id="PIRSR005700-1"/>
    </source>
</evidence>
<dbReference type="PIRSF" id="PIRSF005700">
    <property type="entry name" value="PepC"/>
    <property type="match status" value="1"/>
</dbReference>
<protein>
    <recommendedName>
        <fullName evidence="4">Aminopeptidase</fullName>
    </recommendedName>
</protein>
<feature type="signal peptide" evidence="6">
    <location>
        <begin position="1"/>
        <end position="20"/>
    </location>
</feature>
<dbReference type="Pfam" id="PF03051">
    <property type="entry name" value="Peptidase_C1_2"/>
    <property type="match status" value="1"/>
</dbReference>
<evidence type="ECO:0000256" key="6">
    <source>
        <dbReference type="SAM" id="SignalP"/>
    </source>
</evidence>
<evidence type="ECO:0000256" key="4">
    <source>
        <dbReference type="PIRNR" id="PIRNR005700"/>
    </source>
</evidence>
<evidence type="ECO:0000313" key="7">
    <source>
        <dbReference type="EMBL" id="GGX23242.1"/>
    </source>
</evidence>
<dbReference type="Proteomes" id="UP000601108">
    <property type="component" value="Unassembled WGS sequence"/>
</dbReference>
<keyword evidence="1 4" id="KW-0645">Protease</keyword>
<dbReference type="InterPro" id="IPR038765">
    <property type="entry name" value="Papain-like_cys_pep_sf"/>
</dbReference>
<comment type="similarity">
    <text evidence="4">Belongs to the peptidase C1 family.</text>
</comment>
<dbReference type="InterPro" id="IPR000169">
    <property type="entry name" value="Pept_cys_AS"/>
</dbReference>
<dbReference type="GO" id="GO:0043418">
    <property type="term" value="P:homocysteine catabolic process"/>
    <property type="evidence" value="ECO:0007669"/>
    <property type="project" value="TreeGrafter"/>
</dbReference>
<dbReference type="PANTHER" id="PTHR10363:SF2">
    <property type="entry name" value="BLEOMYCIN HYDROLASE"/>
    <property type="match status" value="1"/>
</dbReference>
<dbReference type="SUPFAM" id="SSF54001">
    <property type="entry name" value="Cysteine proteinases"/>
    <property type="match status" value="1"/>
</dbReference>
<comment type="caution">
    <text evidence="7">The sequence shown here is derived from an EMBL/GenBank/DDBJ whole genome shotgun (WGS) entry which is preliminary data.</text>
</comment>
<dbReference type="GO" id="GO:0070005">
    <property type="term" value="F:cysteine-type aminopeptidase activity"/>
    <property type="evidence" value="ECO:0007669"/>
    <property type="project" value="InterPro"/>
</dbReference>
<dbReference type="GO" id="GO:0006508">
    <property type="term" value="P:proteolysis"/>
    <property type="evidence" value="ECO:0007669"/>
    <property type="project" value="UniProtKB-KW"/>
</dbReference>
<dbReference type="EMBL" id="BMWS01000017">
    <property type="protein sequence ID" value="GGX23242.1"/>
    <property type="molecule type" value="Genomic_DNA"/>
</dbReference>
<sequence>MKKNTFINCILFCLSIIGYAQEIHPDYTITDETFLQCNPVISQGKTGTCWSFSTTSYIESEIVRLGLGTHDLSEVYQVRNTYIDKAKNYILRQGKAQFSEGALSHDVIKSIQNHGVVPNKFYTGLSGNVKDKHDHSELITLLTNMVDNAVTHKILSDNWWKSYEAILDIYLGKRPDTFTYDGKTYTPIEFAKKLGIEADNYITLTSFTHHAIGSDFILEIPDNFSNGTYHNVSLNELQQVVDYALKQGFTVAWDGDVSEIGFSQENGLAILTDKKEDTDIFKEYIKEVNVTPEYRQKEFENYNTTDDHLMHLVGKGVDKKGKTYYKIKNSWGPKGVQKGYLYMSEAYFRMKTVGILLHKDGIPKKIKERV</sequence>
<evidence type="ECO:0000313" key="8">
    <source>
        <dbReference type="Proteomes" id="UP000601108"/>
    </source>
</evidence>
<keyword evidence="6" id="KW-0732">Signal</keyword>
<organism evidence="7 8">
    <name type="scientific">Aquimarina muelleri</name>
    <dbReference type="NCBI Taxonomy" id="279356"/>
    <lineage>
        <taxon>Bacteria</taxon>
        <taxon>Pseudomonadati</taxon>
        <taxon>Bacteroidota</taxon>
        <taxon>Flavobacteriia</taxon>
        <taxon>Flavobacteriales</taxon>
        <taxon>Flavobacteriaceae</taxon>
        <taxon>Aquimarina</taxon>
    </lineage>
</organism>
<evidence type="ECO:0000256" key="1">
    <source>
        <dbReference type="ARBA" id="ARBA00022670"/>
    </source>
</evidence>
<dbReference type="InterPro" id="IPR004134">
    <property type="entry name" value="Peptidase_C1B"/>
</dbReference>
<dbReference type="AlphaFoldDB" id="A0A918JVZ6"/>
<keyword evidence="2 4" id="KW-0378">Hydrolase</keyword>
<feature type="active site" evidence="5">
    <location>
        <position position="308"/>
    </location>
</feature>